<evidence type="ECO:0000313" key="2">
    <source>
        <dbReference type="Proteomes" id="UP000284205"/>
    </source>
</evidence>
<comment type="caution">
    <text evidence="1">The sequence shown here is derived from an EMBL/GenBank/DDBJ whole genome shotgun (WGS) entry which is preliminary data.</text>
</comment>
<evidence type="ECO:0000313" key="1">
    <source>
        <dbReference type="EMBL" id="RGR73766.1"/>
    </source>
</evidence>
<dbReference type="AlphaFoldDB" id="A0A412G009"/>
<accession>A0A412G009</accession>
<sequence length="76" mass="9448">MKIKYIRLKDKEHVCDYWLILAYRSLLQRTRKSRKRKEFARRIIRLCKGSDKRITDISDDYRFWTAKEMYDTIVSK</sequence>
<dbReference type="Proteomes" id="UP000284205">
    <property type="component" value="Unassembled WGS sequence"/>
</dbReference>
<protein>
    <submittedName>
        <fullName evidence="1">Uncharacterized protein</fullName>
    </submittedName>
</protein>
<proteinExistence type="predicted"/>
<name>A0A412G009_9BACE</name>
<reference evidence="1 2" key="1">
    <citation type="submission" date="2018-08" db="EMBL/GenBank/DDBJ databases">
        <title>A genome reference for cultivated species of the human gut microbiota.</title>
        <authorList>
            <person name="Zou Y."/>
            <person name="Xue W."/>
            <person name="Luo G."/>
        </authorList>
    </citation>
    <scope>NUCLEOTIDE SEQUENCE [LARGE SCALE GENOMIC DNA]</scope>
    <source>
        <strain evidence="1 2">AF24-29LB</strain>
    </source>
</reference>
<organism evidence="1 2">
    <name type="scientific">Bacteroides caccae</name>
    <dbReference type="NCBI Taxonomy" id="47678"/>
    <lineage>
        <taxon>Bacteria</taxon>
        <taxon>Pseudomonadati</taxon>
        <taxon>Bacteroidota</taxon>
        <taxon>Bacteroidia</taxon>
        <taxon>Bacteroidales</taxon>
        <taxon>Bacteroidaceae</taxon>
        <taxon>Bacteroides</taxon>
    </lineage>
</organism>
<gene>
    <name evidence="1" type="ORF">DWY26_03180</name>
</gene>
<dbReference type="EMBL" id="QRUO01000002">
    <property type="protein sequence ID" value="RGR73766.1"/>
    <property type="molecule type" value="Genomic_DNA"/>
</dbReference>